<dbReference type="InterPro" id="IPR000719">
    <property type="entry name" value="Prot_kinase_dom"/>
</dbReference>
<dbReference type="EMBL" id="WIGM01000233">
    <property type="protein sequence ID" value="KAF6832604.1"/>
    <property type="molecule type" value="Genomic_DNA"/>
</dbReference>
<dbReference type="PROSITE" id="PS50011">
    <property type="entry name" value="PROTEIN_KINASE_DOM"/>
    <property type="match status" value="1"/>
</dbReference>
<name>A0A8H6KJF1_9PEZI</name>
<proteinExistence type="predicted"/>
<accession>A0A8H6KJF1</accession>
<dbReference type="SUPFAM" id="SSF56112">
    <property type="entry name" value="Protein kinase-like (PK-like)"/>
    <property type="match status" value="1"/>
</dbReference>
<evidence type="ECO:0000313" key="2">
    <source>
        <dbReference type="EMBL" id="KAF6832604.1"/>
    </source>
</evidence>
<dbReference type="InterPro" id="IPR038305">
    <property type="entry name" value="HeLo_sf"/>
</dbReference>
<comment type="caution">
    <text evidence="2">The sequence shown here is derived from an EMBL/GenBank/DDBJ whole genome shotgun (WGS) entry which is preliminary data.</text>
</comment>
<sequence>MDPASLALGVVAIFKDTYLTAKFIKKTIQSINGYQAEQSSLVMRYTVQIYRLKNLSRLFRAADGNTVDLRLLETVPGEYLNTVREVLAQLQQVLSKYATHAAYLDDDYRRFSPLNPHFHFDPVRDTLEIDDTDGKYQTGNSETTSEEVTDGRVMTKSKWWPFRGIGRMSTKITNSSRRLVSLKSLPQGMQWAFQKSALQETLREFEEWNKDLEHLIAPLLVGFGFYDENRNLQDRLRADGDENIKVNIFQGHVDLNKLANNQPSGTLQDSRIVNDNFISCNTAKEKASEARIFLELKQIAASPKHEGGATTSASGRYDITRPMKELYGPQLARLLRTAGEHSFRTLPFNSYAWDGEKAQYMYLFDYPRGTSDRKPKSLNDFILSSEPRYKLELRQRFFVAQTVARAIGAFHSDGWLHKSIRAHAVKFFFLLDGTCDFVNPYLTDFEFSRPLAGITRLLPQAVDVDHEVYRHPDRHGMPGTSFSKMHDIYSLGVVLLEIGLWQTAKQIHDDVVKYELDGDAKALQPQQIKEAFLQDAKERLAHRMGTAYQEAAIACLDGDWDEFVGSRDFAQEFYKRKGQRGDIFYISIECASGNCANHPAHTWEDVSIVLSQADKSFGHTGSWEHGATGGAMSSPDGGKTWKIATLNIPAQKAQ</sequence>
<dbReference type="Gene3D" id="1.20.120.1020">
    <property type="entry name" value="Prion-inhibition and propagation, HeLo domain"/>
    <property type="match status" value="1"/>
</dbReference>
<dbReference type="AlphaFoldDB" id="A0A8H6KJF1"/>
<dbReference type="InterPro" id="IPR011009">
    <property type="entry name" value="Kinase-like_dom_sf"/>
</dbReference>
<dbReference type="PANTHER" id="PTHR37542:SF3">
    <property type="entry name" value="PRION-INHIBITION AND PROPAGATION HELO DOMAIN-CONTAINING PROTEIN"/>
    <property type="match status" value="1"/>
</dbReference>
<dbReference type="Proteomes" id="UP000639643">
    <property type="component" value="Unassembled WGS sequence"/>
</dbReference>
<dbReference type="PANTHER" id="PTHR37542">
    <property type="entry name" value="HELO DOMAIN-CONTAINING PROTEIN-RELATED"/>
    <property type="match status" value="1"/>
</dbReference>
<keyword evidence="2" id="KW-0418">Kinase</keyword>
<evidence type="ECO:0000259" key="1">
    <source>
        <dbReference type="PROSITE" id="PS50011"/>
    </source>
</evidence>
<keyword evidence="2" id="KW-0808">Transferase</keyword>
<reference evidence="2" key="1">
    <citation type="journal article" date="2020" name="Phytopathology">
        <title>Genome Sequence Resources of Colletotrichum truncatum, C. plurivorum, C. musicola, and C. sojae: Four Species Pathogenic to Soybean (Glycine max).</title>
        <authorList>
            <person name="Rogerio F."/>
            <person name="Boufleur T.R."/>
            <person name="Ciampi-Guillardi M."/>
            <person name="Sukno S.A."/>
            <person name="Thon M.R."/>
            <person name="Massola Junior N.S."/>
            <person name="Baroncelli R."/>
        </authorList>
    </citation>
    <scope>NUCLEOTIDE SEQUENCE</scope>
    <source>
        <strain evidence="2">LFN0074</strain>
    </source>
</reference>
<organism evidence="2 3">
    <name type="scientific">Colletotrichum musicola</name>
    <dbReference type="NCBI Taxonomy" id="2175873"/>
    <lineage>
        <taxon>Eukaryota</taxon>
        <taxon>Fungi</taxon>
        <taxon>Dikarya</taxon>
        <taxon>Ascomycota</taxon>
        <taxon>Pezizomycotina</taxon>
        <taxon>Sordariomycetes</taxon>
        <taxon>Hypocreomycetidae</taxon>
        <taxon>Glomerellales</taxon>
        <taxon>Glomerellaceae</taxon>
        <taxon>Colletotrichum</taxon>
        <taxon>Colletotrichum orchidearum species complex</taxon>
    </lineage>
</organism>
<dbReference type="GO" id="GO:0005524">
    <property type="term" value="F:ATP binding"/>
    <property type="evidence" value="ECO:0007669"/>
    <property type="project" value="InterPro"/>
</dbReference>
<keyword evidence="3" id="KW-1185">Reference proteome</keyword>
<feature type="domain" description="Protein kinase" evidence="1">
    <location>
        <begin position="215"/>
        <end position="553"/>
    </location>
</feature>
<evidence type="ECO:0000313" key="3">
    <source>
        <dbReference type="Proteomes" id="UP000639643"/>
    </source>
</evidence>
<gene>
    <name evidence="2" type="ORF">CMUS01_06857</name>
</gene>
<protein>
    <submittedName>
        <fullName evidence="2">Serine threonine protein kinase</fullName>
    </submittedName>
</protein>
<dbReference type="OrthoDB" id="5086500at2759"/>
<dbReference type="GO" id="GO:0004672">
    <property type="term" value="F:protein kinase activity"/>
    <property type="evidence" value="ECO:0007669"/>
    <property type="project" value="InterPro"/>
</dbReference>
<dbReference type="Gene3D" id="1.10.510.10">
    <property type="entry name" value="Transferase(Phosphotransferase) domain 1"/>
    <property type="match status" value="1"/>
</dbReference>